<evidence type="ECO:0000313" key="2">
    <source>
        <dbReference type="EMBL" id="SEL68116.1"/>
    </source>
</evidence>
<dbReference type="OrthoDB" id="573709at2"/>
<keyword evidence="1" id="KW-0812">Transmembrane</keyword>
<dbReference type="AlphaFoldDB" id="A0A1H7S7A6"/>
<gene>
    <name evidence="2" type="ORF">SAMN05443999_10728</name>
</gene>
<sequence>MSEEDRNESIRIAHLTMLQGVISRMGSNSFTLKALSATFGSAAVAIMAYADKPSPFYAVAAVLPILIFWLMDAQYLRYERAYRSLFNRVRKGEEIEPYDLDASPFMDRPWAVLKIAISWSVSCFYLAIFLALAFISFLIAAEG</sequence>
<accession>A0A1H7S7A6</accession>
<keyword evidence="3" id="KW-1185">Reference proteome</keyword>
<feature type="transmembrane region" description="Helical" evidence="1">
    <location>
        <begin position="116"/>
        <end position="141"/>
    </location>
</feature>
<feature type="transmembrane region" description="Helical" evidence="1">
    <location>
        <begin position="30"/>
        <end position="50"/>
    </location>
</feature>
<reference evidence="2 3" key="1">
    <citation type="submission" date="2016-10" db="EMBL/GenBank/DDBJ databases">
        <authorList>
            <person name="de Groot N.N."/>
        </authorList>
    </citation>
    <scope>NUCLEOTIDE SEQUENCE [LARGE SCALE GENOMIC DNA]</scope>
    <source>
        <strain evidence="2 3">DSM 100674</strain>
    </source>
</reference>
<keyword evidence="1" id="KW-1133">Transmembrane helix</keyword>
<organism evidence="2 3">
    <name type="scientific">Roseovarius azorensis</name>
    <dbReference type="NCBI Taxonomy" id="1287727"/>
    <lineage>
        <taxon>Bacteria</taxon>
        <taxon>Pseudomonadati</taxon>
        <taxon>Pseudomonadota</taxon>
        <taxon>Alphaproteobacteria</taxon>
        <taxon>Rhodobacterales</taxon>
        <taxon>Roseobacteraceae</taxon>
        <taxon>Roseovarius</taxon>
    </lineage>
</organism>
<dbReference type="Proteomes" id="UP000199582">
    <property type="component" value="Unassembled WGS sequence"/>
</dbReference>
<dbReference type="STRING" id="1287727.SAMN05443999_10728"/>
<feature type="transmembrane region" description="Helical" evidence="1">
    <location>
        <begin position="56"/>
        <end position="76"/>
    </location>
</feature>
<keyword evidence="1" id="KW-0472">Membrane</keyword>
<evidence type="ECO:0000313" key="3">
    <source>
        <dbReference type="Proteomes" id="UP000199582"/>
    </source>
</evidence>
<name>A0A1H7S7A6_9RHOB</name>
<protein>
    <submittedName>
        <fullName evidence="2">Uncharacterized protein</fullName>
    </submittedName>
</protein>
<proteinExistence type="predicted"/>
<evidence type="ECO:0000256" key="1">
    <source>
        <dbReference type="SAM" id="Phobius"/>
    </source>
</evidence>
<dbReference type="EMBL" id="FOAG01000007">
    <property type="protein sequence ID" value="SEL68116.1"/>
    <property type="molecule type" value="Genomic_DNA"/>
</dbReference>
<dbReference type="RefSeq" id="WP_093036900.1">
    <property type="nucleotide sequence ID" value="NZ_FOAG01000007.1"/>
</dbReference>